<evidence type="ECO:0000313" key="13">
    <source>
        <dbReference type="EMBL" id="CRL16958.1"/>
    </source>
</evidence>
<dbReference type="InterPro" id="IPR043129">
    <property type="entry name" value="ATPase_NBD"/>
</dbReference>
<dbReference type="PROSITE" id="PS00445">
    <property type="entry name" value="FGGY_KINASES_2"/>
    <property type="match status" value="1"/>
</dbReference>
<comment type="similarity">
    <text evidence="1 8 9">Belongs to the FGGY kinase family.</text>
</comment>
<evidence type="ECO:0000259" key="12">
    <source>
        <dbReference type="Pfam" id="PF02782"/>
    </source>
</evidence>
<dbReference type="EMBL" id="LN846901">
    <property type="protein sequence ID" value="CRL16958.1"/>
    <property type="molecule type" value="Genomic_DNA"/>
</dbReference>
<keyword evidence="5 8" id="KW-0418">Kinase</keyword>
<reference evidence="13" key="1">
    <citation type="journal article" date="2015" name="Front. Microbiol.">
        <title>The vaginal isolate Lactobacillus paracasei LPC-S01 (DSM 26760) is suitable for oral administration.</title>
        <authorList>
            <person name="Balzaretti S."/>
            <person name="Taverniti V."/>
            <person name="Rondini G."/>
            <person name="Marcolegio G."/>
            <person name="Minuzzo M."/>
            <person name="Remagni M.C."/>
            <person name="Fiore W."/>
            <person name="Arioli S."/>
            <person name="Guglielmetti S."/>
        </authorList>
    </citation>
    <scope>NUCLEOTIDE SEQUENCE</scope>
    <source>
        <strain evidence="13">LPC-S01</strain>
    </source>
</reference>
<feature type="domain" description="Carbohydrate kinase FGGY N-terminal" evidence="11">
    <location>
        <begin position="5"/>
        <end position="247"/>
    </location>
</feature>
<dbReference type="PANTHER" id="PTHR43095">
    <property type="entry name" value="SUGAR KINASE"/>
    <property type="match status" value="1"/>
</dbReference>
<gene>
    <name evidence="8 10" type="primary">xylB</name>
</gene>
<evidence type="ECO:0000256" key="10">
    <source>
        <dbReference type="RuleBase" id="RU364073"/>
    </source>
</evidence>
<dbReference type="AlphaFoldDB" id="A0A0M6W8W9"/>
<dbReference type="InterPro" id="IPR050406">
    <property type="entry name" value="FGGY_Carb_Kinase"/>
</dbReference>
<comment type="catalytic activity">
    <reaction evidence="8 10">
        <text>D-xylulose + ATP = D-xylulose 5-phosphate + ADP + H(+)</text>
        <dbReference type="Rhea" id="RHEA:10964"/>
        <dbReference type="ChEBI" id="CHEBI:15378"/>
        <dbReference type="ChEBI" id="CHEBI:17140"/>
        <dbReference type="ChEBI" id="CHEBI:30616"/>
        <dbReference type="ChEBI" id="CHEBI:57737"/>
        <dbReference type="ChEBI" id="CHEBI:456216"/>
        <dbReference type="EC" id="2.7.1.17"/>
    </reaction>
</comment>
<dbReference type="InterPro" id="IPR006000">
    <property type="entry name" value="Xylulokinase"/>
</dbReference>
<dbReference type="GO" id="GO:0005998">
    <property type="term" value="P:xylulose catabolic process"/>
    <property type="evidence" value="ECO:0007669"/>
    <property type="project" value="UniProtKB-UniRule"/>
</dbReference>
<dbReference type="Pfam" id="PF02782">
    <property type="entry name" value="FGGY_C"/>
    <property type="match status" value="1"/>
</dbReference>
<evidence type="ECO:0000256" key="2">
    <source>
        <dbReference type="ARBA" id="ARBA00022629"/>
    </source>
</evidence>
<evidence type="ECO:0000256" key="5">
    <source>
        <dbReference type="ARBA" id="ARBA00022777"/>
    </source>
</evidence>
<dbReference type="PIRSF" id="PIRSF000538">
    <property type="entry name" value="GlpK"/>
    <property type="match status" value="1"/>
</dbReference>
<keyword evidence="6 8" id="KW-0067">ATP-binding</keyword>
<protein>
    <recommendedName>
        <fullName evidence="8 10">Xylulose kinase</fullName>
        <shortName evidence="8 10">Xylulokinase</shortName>
        <ecNumber evidence="8 10">2.7.1.17</ecNumber>
    </recommendedName>
</protein>
<accession>A0A0M6W8W9</accession>
<feature type="domain" description="Carbohydrate kinase FGGY C-terminal" evidence="12">
    <location>
        <begin position="257"/>
        <end position="442"/>
    </location>
</feature>
<evidence type="ECO:0000256" key="8">
    <source>
        <dbReference type="HAMAP-Rule" id="MF_02220"/>
    </source>
</evidence>
<dbReference type="SUPFAM" id="SSF53067">
    <property type="entry name" value="Actin-like ATPase domain"/>
    <property type="match status" value="2"/>
</dbReference>
<dbReference type="CDD" id="cd07808">
    <property type="entry name" value="ASKHA_NBD_FGGY_EcXK-like"/>
    <property type="match status" value="1"/>
</dbReference>
<dbReference type="InterPro" id="IPR000577">
    <property type="entry name" value="Carb_kinase_FGGY"/>
</dbReference>
<dbReference type="InterPro" id="IPR018484">
    <property type="entry name" value="FGGY_N"/>
</dbReference>
<dbReference type="GO" id="GO:0004856">
    <property type="term" value="F:D-xylulokinase activity"/>
    <property type="evidence" value="ECO:0007669"/>
    <property type="project" value="UniProtKB-UniRule"/>
</dbReference>
<organism evidence="13">
    <name type="scientific">Lacticaseibacillus paracasei</name>
    <name type="common">Lactobacillus paracasei</name>
    <dbReference type="NCBI Taxonomy" id="1597"/>
    <lineage>
        <taxon>Bacteria</taxon>
        <taxon>Bacillati</taxon>
        <taxon>Bacillota</taxon>
        <taxon>Bacilli</taxon>
        <taxon>Lactobacillales</taxon>
        <taxon>Lactobacillaceae</taxon>
        <taxon>Lacticaseibacillus</taxon>
    </lineage>
</organism>
<dbReference type="InterPro" id="IPR018483">
    <property type="entry name" value="Carb_kinase_FGGY_CS"/>
</dbReference>
<keyword evidence="7 8" id="KW-0119">Carbohydrate metabolism</keyword>
<dbReference type="RefSeq" id="WP_003586745.1">
    <property type="nucleotide sequence ID" value="NZ_AFYO01000012.1"/>
</dbReference>
<evidence type="ECO:0000256" key="1">
    <source>
        <dbReference type="ARBA" id="ARBA00009156"/>
    </source>
</evidence>
<comment type="function">
    <text evidence="8">Catalyzes the phosphorylation of D-xylulose to D-xylulose 5-phosphate.</text>
</comment>
<evidence type="ECO:0000256" key="3">
    <source>
        <dbReference type="ARBA" id="ARBA00022679"/>
    </source>
</evidence>
<dbReference type="Gene3D" id="3.30.420.40">
    <property type="match status" value="2"/>
</dbReference>
<keyword evidence="2 8" id="KW-0859">Xylose metabolism</keyword>
<dbReference type="HAMAP" id="MF_02220">
    <property type="entry name" value="XylB"/>
    <property type="match status" value="1"/>
</dbReference>
<proteinExistence type="inferred from homology"/>
<keyword evidence="4 8" id="KW-0547">Nucleotide-binding</keyword>
<evidence type="ECO:0000256" key="6">
    <source>
        <dbReference type="ARBA" id="ARBA00022840"/>
    </source>
</evidence>
<dbReference type="EC" id="2.7.1.17" evidence="8 10"/>
<dbReference type="Pfam" id="PF00370">
    <property type="entry name" value="FGGY_N"/>
    <property type="match status" value="1"/>
</dbReference>
<evidence type="ECO:0000256" key="9">
    <source>
        <dbReference type="RuleBase" id="RU003733"/>
    </source>
</evidence>
<dbReference type="PANTHER" id="PTHR43095:SF5">
    <property type="entry name" value="XYLULOSE KINASE"/>
    <property type="match status" value="1"/>
</dbReference>
<name>A0A0M6W8W9_LACPA</name>
<sequence>MTNEVVLGIDLGTSSVKVLALFQNGKFHTHAEPLTLIHPQNGYNEQRPEDWVTQTFKAIRSTLMNHKISGDAVKAISFSGQMHGLVALGKDQQVLRNAILWNDTRSAAEVEEIQSGMGQAYIDITGNRAVEGYVLPKLLWLQKHEPTIWNRIDKVLLPKDYLRLRMTGSLGTDYSDATGTGYLDIGSGKWSRAVLEHFGISLDWMPRLMDSGEIVGGLTQAAADASGLLTDTLVTVGGADNAMGAIGAGVVEEDQLMSSIGTSGVMLHPEKKLRLKYNGSLQLERHAIKSRFYSMGVTLAAGNSLSWFRDTFSRDKSFEDIVQDAATSSIGAHGVLFAPYLSGERTPYFDPHVRGGFMGISNGTSFNDFARAVLEGIVFSLNDVLNLYRQFEVLPSEIIAIGGGAKNTFWAQMQADVFDLPLKVPVVDEGPGYGAAIVASVAGNWFSDVDSAINELVKYDVKYTPIAGNRDAYEDVYKEYRQFYRRLA</sequence>
<feature type="site" description="Important for activity" evidence="8">
    <location>
        <position position="10"/>
    </location>
</feature>
<keyword evidence="3 8" id="KW-0808">Transferase</keyword>
<dbReference type="NCBIfam" id="TIGR01312">
    <property type="entry name" value="XylB"/>
    <property type="match status" value="1"/>
</dbReference>
<dbReference type="GO" id="GO:0042732">
    <property type="term" value="P:D-xylose metabolic process"/>
    <property type="evidence" value="ECO:0007669"/>
    <property type="project" value="UniProtKB-KW"/>
</dbReference>
<dbReference type="GO" id="GO:0005524">
    <property type="term" value="F:ATP binding"/>
    <property type="evidence" value="ECO:0007669"/>
    <property type="project" value="UniProtKB-UniRule"/>
</dbReference>
<feature type="active site" description="Proton acceptor" evidence="8">
    <location>
        <position position="240"/>
    </location>
</feature>
<evidence type="ECO:0000259" key="11">
    <source>
        <dbReference type="Pfam" id="PF00370"/>
    </source>
</evidence>
<dbReference type="InterPro" id="IPR018485">
    <property type="entry name" value="FGGY_C"/>
</dbReference>
<feature type="binding site" evidence="8">
    <location>
        <begin position="82"/>
        <end position="83"/>
    </location>
    <ligand>
        <name>substrate</name>
    </ligand>
</feature>
<evidence type="ECO:0000256" key="7">
    <source>
        <dbReference type="ARBA" id="ARBA00023277"/>
    </source>
</evidence>
<evidence type="ECO:0000256" key="4">
    <source>
        <dbReference type="ARBA" id="ARBA00022741"/>
    </source>
</evidence>